<protein>
    <submittedName>
        <fullName evidence="2">Sugar ABC transporter permease</fullName>
    </submittedName>
</protein>
<keyword evidence="1" id="KW-0812">Transmembrane</keyword>
<sequence>MTSHGSFARSFVIQRRVIWALFLRETLTRYGRHNIGVLWLFGEPMLFTLGITTLWTLGHMSHASNIPIVAFALTGYSTVLVWRNMPNRLNKAVEIHLGLMHHRNVRPIDIYAARLLLEVGGVTTSFVVLSALFCSIGWMDPPENILEVIGGWY</sequence>
<name>A0A1B6VND8_9PROT</name>
<dbReference type="AlphaFoldDB" id="A0A1B6VND8"/>
<feature type="transmembrane region" description="Helical" evidence="1">
    <location>
        <begin position="115"/>
        <end position="138"/>
    </location>
</feature>
<dbReference type="PRINTS" id="PR00164">
    <property type="entry name" value="ABC2TRNSPORT"/>
</dbReference>
<dbReference type="PATRIC" id="fig|38307.3.peg.309"/>
<feature type="transmembrane region" description="Helical" evidence="1">
    <location>
        <begin position="63"/>
        <end position="82"/>
    </location>
</feature>
<dbReference type="GO" id="GO:0043190">
    <property type="term" value="C:ATP-binding cassette (ABC) transporter complex"/>
    <property type="evidence" value="ECO:0007669"/>
    <property type="project" value="InterPro"/>
</dbReference>
<evidence type="ECO:0000313" key="3">
    <source>
        <dbReference type="Proteomes" id="UP000077786"/>
    </source>
</evidence>
<accession>A0A1B6VND8</accession>
<dbReference type="RefSeq" id="WP_198150426.1">
    <property type="nucleotide sequence ID" value="NZ_LUTU01000004.1"/>
</dbReference>
<reference evidence="2 3" key="1">
    <citation type="submission" date="2016-03" db="EMBL/GenBank/DDBJ databases">
        <title>Draft genome sequence of Gluconobacter cerinus strain CECT 9110.</title>
        <authorList>
            <person name="Sainz F."/>
            <person name="Mas A."/>
            <person name="Torija M.J."/>
        </authorList>
    </citation>
    <scope>NUCLEOTIDE SEQUENCE [LARGE SCALE GENOMIC DNA]</scope>
    <source>
        <strain evidence="2 3">CECT 9110</strain>
    </source>
</reference>
<keyword evidence="1" id="KW-0472">Membrane</keyword>
<keyword evidence="1" id="KW-1133">Transmembrane helix</keyword>
<comment type="caution">
    <text evidence="2">The sequence shown here is derived from an EMBL/GenBank/DDBJ whole genome shotgun (WGS) entry which is preliminary data.</text>
</comment>
<gene>
    <name evidence="2" type="ORF">A0123_00290</name>
</gene>
<dbReference type="EMBL" id="LUTU01000004">
    <property type="protein sequence ID" value="OAJ68731.1"/>
    <property type="molecule type" value="Genomic_DNA"/>
</dbReference>
<evidence type="ECO:0000313" key="2">
    <source>
        <dbReference type="EMBL" id="OAJ68731.1"/>
    </source>
</evidence>
<evidence type="ECO:0000256" key="1">
    <source>
        <dbReference type="SAM" id="Phobius"/>
    </source>
</evidence>
<organism evidence="2 3">
    <name type="scientific">Gluconobacter cerinus</name>
    <dbReference type="NCBI Taxonomy" id="38307"/>
    <lineage>
        <taxon>Bacteria</taxon>
        <taxon>Pseudomonadati</taxon>
        <taxon>Pseudomonadota</taxon>
        <taxon>Alphaproteobacteria</taxon>
        <taxon>Acetobacterales</taxon>
        <taxon>Acetobacteraceae</taxon>
        <taxon>Gluconobacter</taxon>
    </lineage>
</organism>
<dbReference type="InterPro" id="IPR000412">
    <property type="entry name" value="ABC_2_transport"/>
</dbReference>
<feature type="transmembrane region" description="Helical" evidence="1">
    <location>
        <begin position="37"/>
        <end position="57"/>
    </location>
</feature>
<proteinExistence type="predicted"/>
<dbReference type="Proteomes" id="UP000077786">
    <property type="component" value="Unassembled WGS sequence"/>
</dbReference>
<dbReference type="GO" id="GO:0140359">
    <property type="term" value="F:ABC-type transporter activity"/>
    <property type="evidence" value="ECO:0007669"/>
    <property type="project" value="InterPro"/>
</dbReference>